<name>A0ABM1C2D5_LIMPO</name>
<dbReference type="Gene3D" id="3.40.225.10">
    <property type="entry name" value="Class II aldolase/adducin N-terminal domain"/>
    <property type="match status" value="1"/>
</dbReference>
<dbReference type="InterPro" id="IPR036409">
    <property type="entry name" value="Aldolase_II/adducin_N_sf"/>
</dbReference>
<dbReference type="SMART" id="SM01007">
    <property type="entry name" value="Aldolase_II"/>
    <property type="match status" value="1"/>
</dbReference>
<dbReference type="GeneID" id="106476932"/>
<proteinExistence type="inferred from homology"/>
<evidence type="ECO:0000313" key="3">
    <source>
        <dbReference type="Proteomes" id="UP000694941"/>
    </source>
</evidence>
<dbReference type="InterPro" id="IPR051017">
    <property type="entry name" value="Aldolase-II_Adducin_sf"/>
</dbReference>
<sequence>MRALSNYLKGFAFLKRTGLSLNHQGYINFKRWNSVGSDTKQNNWKIRIQLAAAYRGLEAYNMNEGVCNHLTALAPASSDNGEVMLVIPYGLHWSEVTPSCLIGLNSNNEVIEGKGTPETSAACIHRGIYRSCPNIRSILHTHAPYATALGCLETPTLRMVHQNSARFLNREAYDTDYSGLVHDVEEGIRLGNVLGNKDALFMGNHGVITVADNIASAFDNMYYLERAAMVQ</sequence>
<dbReference type="Pfam" id="PF00596">
    <property type="entry name" value="Aldolase_II"/>
    <property type="match status" value="1"/>
</dbReference>
<keyword evidence="3" id="KW-1185">Reference proteome</keyword>
<feature type="domain" description="Class II aldolase/adducin N-terminal" evidence="2">
    <location>
        <begin position="48"/>
        <end position="231"/>
    </location>
</feature>
<feature type="non-terminal residue" evidence="4">
    <location>
        <position position="231"/>
    </location>
</feature>
<dbReference type="PANTHER" id="PTHR10672">
    <property type="entry name" value="ADDUCIN"/>
    <property type="match status" value="1"/>
</dbReference>
<evidence type="ECO:0000259" key="2">
    <source>
        <dbReference type="SMART" id="SM01007"/>
    </source>
</evidence>
<dbReference type="SUPFAM" id="SSF53639">
    <property type="entry name" value="AraD/HMP-PK domain-like"/>
    <property type="match status" value="1"/>
</dbReference>
<comment type="similarity">
    <text evidence="1">Belongs to the aldolase class II family. Adducin subfamily.</text>
</comment>
<gene>
    <name evidence="4" type="primary">LOC106476932</name>
</gene>
<reference evidence="4" key="1">
    <citation type="submission" date="2025-08" db="UniProtKB">
        <authorList>
            <consortium name="RefSeq"/>
        </authorList>
    </citation>
    <scope>IDENTIFICATION</scope>
    <source>
        <tissue evidence="4">Muscle</tissue>
    </source>
</reference>
<protein>
    <submittedName>
        <fullName evidence="4">Adducin-related protein C1289.14-like</fullName>
    </submittedName>
</protein>
<organism evidence="3 4">
    <name type="scientific">Limulus polyphemus</name>
    <name type="common">Atlantic horseshoe crab</name>
    <dbReference type="NCBI Taxonomy" id="6850"/>
    <lineage>
        <taxon>Eukaryota</taxon>
        <taxon>Metazoa</taxon>
        <taxon>Ecdysozoa</taxon>
        <taxon>Arthropoda</taxon>
        <taxon>Chelicerata</taxon>
        <taxon>Merostomata</taxon>
        <taxon>Xiphosura</taxon>
        <taxon>Limulidae</taxon>
        <taxon>Limulus</taxon>
    </lineage>
</organism>
<dbReference type="InterPro" id="IPR001303">
    <property type="entry name" value="Aldolase_II/adducin_N"/>
</dbReference>
<dbReference type="PANTHER" id="PTHR10672:SF21">
    <property type="entry name" value="CLASS II ALDOLASE_ADDUCIN N-TERMINAL DOMAIN-CONTAINING PROTEIN"/>
    <property type="match status" value="1"/>
</dbReference>
<evidence type="ECO:0000313" key="4">
    <source>
        <dbReference type="RefSeq" id="XP_013793002.1"/>
    </source>
</evidence>
<dbReference type="Proteomes" id="UP000694941">
    <property type="component" value="Unplaced"/>
</dbReference>
<dbReference type="RefSeq" id="XP_013793002.1">
    <property type="nucleotide sequence ID" value="XM_013937548.2"/>
</dbReference>
<accession>A0ABM1C2D5</accession>
<evidence type="ECO:0000256" key="1">
    <source>
        <dbReference type="ARBA" id="ARBA00006274"/>
    </source>
</evidence>